<dbReference type="PANTHER" id="PTHR43847:SF1">
    <property type="entry name" value="BLL3993 PROTEIN"/>
    <property type="match status" value="1"/>
</dbReference>
<evidence type="ECO:0008006" key="7">
    <source>
        <dbReference type="Google" id="ProtNLM"/>
    </source>
</evidence>
<keyword evidence="3 5" id="KW-1133">Transmembrane helix</keyword>
<dbReference type="InterPro" id="IPR007318">
    <property type="entry name" value="Phopholipid_MeTrfase"/>
</dbReference>
<evidence type="ECO:0000256" key="3">
    <source>
        <dbReference type="ARBA" id="ARBA00022989"/>
    </source>
</evidence>
<name>A0A3E2BR01_9BACT</name>
<feature type="transmembrane region" description="Helical" evidence="5">
    <location>
        <begin position="6"/>
        <end position="24"/>
    </location>
</feature>
<dbReference type="Gene3D" id="1.20.120.1630">
    <property type="match status" value="1"/>
</dbReference>
<dbReference type="Proteomes" id="UP000257323">
    <property type="component" value="Unassembled WGS sequence"/>
</dbReference>
<evidence type="ECO:0000256" key="1">
    <source>
        <dbReference type="ARBA" id="ARBA00004127"/>
    </source>
</evidence>
<evidence type="ECO:0000256" key="2">
    <source>
        <dbReference type="ARBA" id="ARBA00022692"/>
    </source>
</evidence>
<keyword evidence="4 5" id="KW-0472">Membrane</keyword>
<accession>A0A3E2BR01</accession>
<evidence type="ECO:0000256" key="5">
    <source>
        <dbReference type="SAM" id="Phobius"/>
    </source>
</evidence>
<dbReference type="Pfam" id="PF04191">
    <property type="entry name" value="PEMT"/>
    <property type="match status" value="1"/>
</dbReference>
<keyword evidence="2 5" id="KW-0812">Transmembrane</keyword>
<dbReference type="PANTHER" id="PTHR43847">
    <property type="entry name" value="BLL3993 PROTEIN"/>
    <property type="match status" value="1"/>
</dbReference>
<dbReference type="AlphaFoldDB" id="A0A3E2BR01"/>
<dbReference type="EMBL" id="QUAH01000001">
    <property type="protein sequence ID" value="RFT17062.1"/>
    <property type="molecule type" value="Genomic_DNA"/>
</dbReference>
<gene>
    <name evidence="6" type="ORF">OP8BY_1004</name>
</gene>
<comment type="caution">
    <text evidence="6">The sequence shown here is derived from an EMBL/GenBank/DDBJ whole genome shotgun (WGS) entry which is preliminary data.</text>
</comment>
<proteinExistence type="predicted"/>
<reference evidence="6" key="1">
    <citation type="submission" date="2018-08" db="EMBL/GenBank/DDBJ databases">
        <title>Genome analysis of the thermophilic bacterium of the candidate phylum Aminicenantes from deep subsurface aquifer revealed its physiology and ecological role.</title>
        <authorList>
            <person name="Kadnikov V.V."/>
            <person name="Mardanov A.V."/>
            <person name="Beletsky A.V."/>
            <person name="Karnachuk O.V."/>
            <person name="Ravin N.V."/>
        </authorList>
    </citation>
    <scope>NUCLEOTIDE SEQUENCE [LARGE SCALE GENOMIC DNA]</scope>
    <source>
        <strain evidence="6">BY38</strain>
    </source>
</reference>
<dbReference type="GO" id="GO:0012505">
    <property type="term" value="C:endomembrane system"/>
    <property type="evidence" value="ECO:0007669"/>
    <property type="project" value="UniProtKB-SubCell"/>
</dbReference>
<feature type="transmembrane region" description="Helical" evidence="5">
    <location>
        <begin position="45"/>
        <end position="65"/>
    </location>
</feature>
<sequence>MDLVGQGGQIILFTLPSLVAAIYLNRQFPWVVALPESLAFIRPAGYVLLFLGLILWATALVQLLSGFSRGRLVTTGAYGLVRNPLYSSATFFILPGVAFITLTWVYLLVSAFLYAGVMIFIGREEKQLATAFGQEYEEYSARVHRLIPFKPPGKTRVS</sequence>
<protein>
    <recommendedName>
        <fullName evidence="7">Isoprenylcysteine carboxylmethyltransferase family protein</fullName>
    </recommendedName>
</protein>
<evidence type="ECO:0000256" key="4">
    <source>
        <dbReference type="ARBA" id="ARBA00023136"/>
    </source>
</evidence>
<evidence type="ECO:0000313" key="6">
    <source>
        <dbReference type="EMBL" id="RFT17062.1"/>
    </source>
</evidence>
<comment type="subcellular location">
    <subcellularLocation>
        <location evidence="1">Endomembrane system</location>
        <topology evidence="1">Multi-pass membrane protein</topology>
    </subcellularLocation>
</comment>
<dbReference type="InterPro" id="IPR052527">
    <property type="entry name" value="Metal_cation-efflux_comp"/>
</dbReference>
<feature type="transmembrane region" description="Helical" evidence="5">
    <location>
        <begin position="85"/>
        <end position="117"/>
    </location>
</feature>
<organism evidence="6">
    <name type="scientific">Candidatus Saccharicenans subterraneus</name>
    <dbReference type="NCBI Taxonomy" id="2508984"/>
    <lineage>
        <taxon>Bacteria</taxon>
        <taxon>Candidatus Aminicenantota</taxon>
        <taxon>Candidatus Aminicenantia</taxon>
        <taxon>Candidatus Aminicenantales</taxon>
        <taxon>Candidatus Saccharicenantaceae</taxon>
        <taxon>Candidatus Saccharicenans</taxon>
    </lineage>
</organism>